<dbReference type="Proteomes" id="UP000018888">
    <property type="component" value="Unassembled WGS sequence"/>
</dbReference>
<comment type="caution">
    <text evidence="1">The sequence shown here is derived from an EMBL/GenBank/DDBJ whole genome shotgun (WGS) entry which is preliminary data.</text>
</comment>
<dbReference type="VEuPathDB" id="FungiDB:RhiirFUN_022951"/>
<evidence type="ECO:0000313" key="2">
    <source>
        <dbReference type="Proteomes" id="UP000018888"/>
    </source>
</evidence>
<name>A0A2P4Q5V9_RHIID</name>
<reference evidence="1 2" key="1">
    <citation type="journal article" date="2013" name="Proc. Natl. Acad. Sci. U.S.A.">
        <title>Genome of an arbuscular mycorrhizal fungus provides insight into the oldest plant symbiosis.</title>
        <authorList>
            <person name="Tisserant E."/>
            <person name="Malbreil M."/>
            <person name="Kuo A."/>
            <person name="Kohler A."/>
            <person name="Symeonidi A."/>
            <person name="Balestrini R."/>
            <person name="Charron P."/>
            <person name="Duensing N."/>
            <person name="Frei Dit Frey N."/>
            <person name="Gianinazzi-Pearson V."/>
            <person name="Gilbert L.B."/>
            <person name="Handa Y."/>
            <person name="Herr J.R."/>
            <person name="Hijri M."/>
            <person name="Koul R."/>
            <person name="Kawaguchi M."/>
            <person name="Krajinski F."/>
            <person name="Lammers P.J."/>
            <person name="Masclaux F.G."/>
            <person name="Murat C."/>
            <person name="Morin E."/>
            <person name="Ndikumana S."/>
            <person name="Pagni M."/>
            <person name="Petitpierre D."/>
            <person name="Requena N."/>
            <person name="Rosikiewicz P."/>
            <person name="Riley R."/>
            <person name="Saito K."/>
            <person name="San Clemente H."/>
            <person name="Shapiro H."/>
            <person name="van Tuinen D."/>
            <person name="Becard G."/>
            <person name="Bonfante P."/>
            <person name="Paszkowski U."/>
            <person name="Shachar-Hill Y.Y."/>
            <person name="Tuskan G.A."/>
            <person name="Young P.W."/>
            <person name="Sanders I.R."/>
            <person name="Henrissat B."/>
            <person name="Rensing S.A."/>
            <person name="Grigoriev I.V."/>
            <person name="Corradi N."/>
            <person name="Roux C."/>
            <person name="Martin F."/>
        </authorList>
    </citation>
    <scope>NUCLEOTIDE SEQUENCE [LARGE SCALE GENOMIC DNA]</scope>
    <source>
        <strain evidence="1 2">DAOM 197198</strain>
    </source>
</reference>
<organism evidence="1 2">
    <name type="scientific">Rhizophagus irregularis (strain DAOM 181602 / DAOM 197198 / MUCL 43194)</name>
    <name type="common">Arbuscular mycorrhizal fungus</name>
    <name type="synonym">Glomus intraradices</name>
    <dbReference type="NCBI Taxonomy" id="747089"/>
    <lineage>
        <taxon>Eukaryota</taxon>
        <taxon>Fungi</taxon>
        <taxon>Fungi incertae sedis</taxon>
        <taxon>Mucoromycota</taxon>
        <taxon>Glomeromycotina</taxon>
        <taxon>Glomeromycetes</taxon>
        <taxon>Glomerales</taxon>
        <taxon>Glomeraceae</taxon>
        <taxon>Rhizophagus</taxon>
    </lineage>
</organism>
<dbReference type="AlphaFoldDB" id="A0A2P4Q5V9"/>
<dbReference type="EMBL" id="AUPC02000089">
    <property type="protein sequence ID" value="POG72992.1"/>
    <property type="molecule type" value="Genomic_DNA"/>
</dbReference>
<protein>
    <submittedName>
        <fullName evidence="1">Uncharacterized protein</fullName>
    </submittedName>
</protein>
<proteinExistence type="predicted"/>
<gene>
    <name evidence="1" type="ORF">GLOIN_2v1773106</name>
</gene>
<reference evidence="1 2" key="2">
    <citation type="journal article" date="2018" name="New Phytol.">
        <title>High intraspecific genome diversity in the model arbuscular mycorrhizal symbiont Rhizophagus irregularis.</title>
        <authorList>
            <person name="Chen E.C.H."/>
            <person name="Morin E."/>
            <person name="Beaudet D."/>
            <person name="Noel J."/>
            <person name="Yildirir G."/>
            <person name="Ndikumana S."/>
            <person name="Charron P."/>
            <person name="St-Onge C."/>
            <person name="Giorgi J."/>
            <person name="Kruger M."/>
            <person name="Marton T."/>
            <person name="Ropars J."/>
            <person name="Grigoriev I.V."/>
            <person name="Hainaut M."/>
            <person name="Henrissat B."/>
            <person name="Roux C."/>
            <person name="Martin F."/>
            <person name="Corradi N."/>
        </authorList>
    </citation>
    <scope>NUCLEOTIDE SEQUENCE [LARGE SCALE GENOMIC DNA]</scope>
    <source>
        <strain evidence="1 2">DAOM 197198</strain>
    </source>
</reference>
<accession>A0A2P4Q5V9</accession>
<sequence>MNFHPFLRKDGSSKIEIGHHITTSISEGDEYSWVYRDKNQKKRYNEWKLFANWLIDEERDTYEVDLTYLYGILDQAKELLEESRNEPKGFYG</sequence>
<keyword evidence="2" id="KW-1185">Reference proteome</keyword>
<evidence type="ECO:0000313" key="1">
    <source>
        <dbReference type="EMBL" id="POG72992.1"/>
    </source>
</evidence>